<dbReference type="Gene3D" id="3.30.1340.10">
    <property type="entry name" value="HPr-like"/>
    <property type="match status" value="1"/>
</dbReference>
<keyword evidence="6" id="KW-0808">Transferase</keyword>
<dbReference type="InterPro" id="IPR012844">
    <property type="entry name" value="DhaM_N"/>
</dbReference>
<feature type="domain" description="PTS EIIA type-4" evidence="8">
    <location>
        <begin position="2"/>
        <end position="131"/>
    </location>
</feature>
<evidence type="ECO:0000313" key="11">
    <source>
        <dbReference type="Proteomes" id="UP000655366"/>
    </source>
</evidence>
<dbReference type="InterPro" id="IPR001020">
    <property type="entry name" value="PTS_HPr_His_P_site"/>
</dbReference>
<evidence type="ECO:0000256" key="3">
    <source>
        <dbReference type="ARBA" id="ARBA00003681"/>
    </source>
</evidence>
<keyword evidence="10" id="KW-0418">Kinase</keyword>
<dbReference type="Gene3D" id="3.40.50.510">
    <property type="entry name" value="Phosphotransferase system, mannose-type IIA component"/>
    <property type="match status" value="1"/>
</dbReference>
<dbReference type="PROSITE" id="PS51096">
    <property type="entry name" value="PTS_EIIA_TYPE_4"/>
    <property type="match status" value="1"/>
</dbReference>
<dbReference type="RefSeq" id="WP_196396834.1">
    <property type="nucleotide sequence ID" value="NZ_JADNYM010000012.1"/>
</dbReference>
<protein>
    <recommendedName>
        <fullName evidence="5">Phosphocarrier protein HPr</fullName>
        <ecNumber evidence="4">2.7.1.121</ecNumber>
    </recommendedName>
</protein>
<dbReference type="SUPFAM" id="SSF55594">
    <property type="entry name" value="HPr-like"/>
    <property type="match status" value="1"/>
</dbReference>
<comment type="function">
    <text evidence="3">General (non sugar-specific) component of the phosphoenolpyruvate-dependent sugar phosphotransferase system (sugar PTS). This major carbohydrate active-transport system catalyzes the phosphorylation of incoming sugar substrates concomitantly with their translocation across the cell membrane. The phosphoryl group from phosphoenolpyruvate (PEP) is transferred to the phosphoryl carrier protein HPr by enzyme I. Phospho-HPr then transfers it to the PTS EIIA domain.</text>
</comment>
<evidence type="ECO:0000313" key="10">
    <source>
        <dbReference type="EMBL" id="MBG0739896.1"/>
    </source>
</evidence>
<organism evidence="10 11">
    <name type="scientific">Arthrobacter terrae</name>
    <dbReference type="NCBI Taxonomy" id="2935737"/>
    <lineage>
        <taxon>Bacteria</taxon>
        <taxon>Bacillati</taxon>
        <taxon>Actinomycetota</taxon>
        <taxon>Actinomycetes</taxon>
        <taxon>Micrococcales</taxon>
        <taxon>Micrococcaceae</taxon>
        <taxon>Arthrobacter</taxon>
    </lineage>
</organism>
<dbReference type="PANTHER" id="PTHR38594:SF1">
    <property type="entry name" value="PEP-DEPENDENT DIHYDROXYACETONE KINASE, PHOSPHORYL DONOR SUBUNIT DHAM"/>
    <property type="match status" value="1"/>
</dbReference>
<dbReference type="InterPro" id="IPR000032">
    <property type="entry name" value="HPr-like"/>
</dbReference>
<comment type="subunit">
    <text evidence="7">Homodimer. The dihydroxyacetone kinase complex is composed of a homodimer of DhaM, a homodimer of DhaK and the subunit DhaL.</text>
</comment>
<dbReference type="PRINTS" id="PR00107">
    <property type="entry name" value="PHOSPHOCPHPR"/>
</dbReference>
<dbReference type="GO" id="GO:0019563">
    <property type="term" value="P:glycerol catabolic process"/>
    <property type="evidence" value="ECO:0007669"/>
    <property type="project" value="InterPro"/>
</dbReference>
<evidence type="ECO:0000256" key="1">
    <source>
        <dbReference type="ARBA" id="ARBA00001113"/>
    </source>
</evidence>
<dbReference type="InterPro" id="IPR039643">
    <property type="entry name" value="DhaM"/>
</dbReference>
<accession>A0A931CPS8</accession>
<dbReference type="PROSITE" id="PS51350">
    <property type="entry name" value="PTS_HPR_DOM"/>
    <property type="match status" value="1"/>
</dbReference>
<dbReference type="GO" id="GO:0016020">
    <property type="term" value="C:membrane"/>
    <property type="evidence" value="ECO:0007669"/>
    <property type="project" value="InterPro"/>
</dbReference>
<feature type="domain" description="HPr" evidence="9">
    <location>
        <begin position="170"/>
        <end position="253"/>
    </location>
</feature>
<dbReference type="AlphaFoldDB" id="A0A931CPS8"/>
<reference evidence="10 11" key="1">
    <citation type="submission" date="2020-11" db="EMBL/GenBank/DDBJ databases">
        <title>Arthrobacter antarcticus sp. nov., isolated from Antarctic Soil.</title>
        <authorList>
            <person name="Li J."/>
        </authorList>
    </citation>
    <scope>NUCLEOTIDE SEQUENCE [LARGE SCALE GENOMIC DNA]</scope>
    <source>
        <strain evidence="10 11">Z1-20</strain>
    </source>
</reference>
<comment type="catalytic activity">
    <reaction evidence="1">
        <text>dihydroxyacetone + phosphoenolpyruvate = dihydroxyacetone phosphate + pyruvate</text>
        <dbReference type="Rhea" id="RHEA:18381"/>
        <dbReference type="ChEBI" id="CHEBI:15361"/>
        <dbReference type="ChEBI" id="CHEBI:16016"/>
        <dbReference type="ChEBI" id="CHEBI:57642"/>
        <dbReference type="ChEBI" id="CHEBI:58702"/>
        <dbReference type="EC" id="2.7.1.121"/>
    </reaction>
</comment>
<dbReference type="Proteomes" id="UP000655366">
    <property type="component" value="Unassembled WGS sequence"/>
</dbReference>
<dbReference type="GO" id="GO:0047324">
    <property type="term" value="F:phosphoenolpyruvate-glycerone phosphotransferase activity"/>
    <property type="evidence" value="ECO:0007669"/>
    <property type="project" value="UniProtKB-EC"/>
</dbReference>
<name>A0A931CPS8_9MICC</name>
<evidence type="ECO:0000259" key="8">
    <source>
        <dbReference type="PROSITE" id="PS51096"/>
    </source>
</evidence>
<evidence type="ECO:0000256" key="6">
    <source>
        <dbReference type="ARBA" id="ARBA00022679"/>
    </source>
</evidence>
<dbReference type="InterPro" id="IPR036662">
    <property type="entry name" value="PTS_EIIA_man-typ_sf"/>
</dbReference>
<dbReference type="NCBIfam" id="TIGR02364">
    <property type="entry name" value="dha_pts"/>
    <property type="match status" value="1"/>
</dbReference>
<dbReference type="GO" id="GO:0009401">
    <property type="term" value="P:phosphoenolpyruvate-dependent sugar phosphotransferase system"/>
    <property type="evidence" value="ECO:0007669"/>
    <property type="project" value="InterPro"/>
</dbReference>
<dbReference type="InterPro" id="IPR004701">
    <property type="entry name" value="PTS_EIIA_man-typ"/>
</dbReference>
<gene>
    <name evidence="10" type="primary">dhaM</name>
    <name evidence="10" type="ORF">IV500_10910</name>
</gene>
<dbReference type="SUPFAM" id="SSF53062">
    <property type="entry name" value="PTS system fructose IIA component-like"/>
    <property type="match status" value="1"/>
</dbReference>
<dbReference type="NCBIfam" id="TIGR01003">
    <property type="entry name" value="PTS_HPr_family"/>
    <property type="match status" value="1"/>
</dbReference>
<dbReference type="EMBL" id="JADNYM010000012">
    <property type="protein sequence ID" value="MBG0739896.1"/>
    <property type="molecule type" value="Genomic_DNA"/>
</dbReference>
<dbReference type="Pfam" id="PF03610">
    <property type="entry name" value="EIIA-man"/>
    <property type="match status" value="1"/>
</dbReference>
<evidence type="ECO:0000259" key="9">
    <source>
        <dbReference type="PROSITE" id="PS51350"/>
    </source>
</evidence>
<proteinExistence type="predicted"/>
<evidence type="ECO:0000256" key="5">
    <source>
        <dbReference type="ARBA" id="ARBA00020422"/>
    </source>
</evidence>
<dbReference type="Pfam" id="PF00381">
    <property type="entry name" value="PTS-HPr"/>
    <property type="match status" value="1"/>
</dbReference>
<dbReference type="InterPro" id="IPR035895">
    <property type="entry name" value="HPr-like_sf"/>
</dbReference>
<dbReference type="PANTHER" id="PTHR38594">
    <property type="entry name" value="PEP-DEPENDENT DIHYDROXYACETONE KINASE, PHOSPHORYL DONOR SUBUNIT DHAM"/>
    <property type="match status" value="1"/>
</dbReference>
<dbReference type="PROSITE" id="PS00369">
    <property type="entry name" value="PTS_HPR_HIS"/>
    <property type="match status" value="1"/>
</dbReference>
<sequence length="253" mass="25032">MSVGLVIVSHSVKLAAGVVELAAQMAPAVKIVAAGGTTDGAGETVLGTSLEKIMDALNAAESGEGVLVLTDLGSAVMTAESALEIIGSPATTLLADAPLVEGAVAAAVAAQSGGNLDTVRRAAEEAWQPSLSPDPDPDLEAEADPAAPAVSGVLPKNSSPAGTSGLDADEVTAELELINPMGLHARPAATLAGALGAMDVEIDINGVDGQSVMMLMTLGAGYGATLRVRATGTDAQQAVKLVRSEVESGFGEL</sequence>
<evidence type="ECO:0000256" key="2">
    <source>
        <dbReference type="ARBA" id="ARBA00002788"/>
    </source>
</evidence>
<keyword evidence="11" id="KW-1185">Reference proteome</keyword>
<comment type="function">
    <text evidence="2">Component of the dihydroxyacetone kinase complex, which is responsible for the phosphoenolpyruvate (PEP)-dependent phosphorylation of dihydroxyacetone. DhaM serves as the phosphoryl donor. Is phosphorylated by phosphoenolpyruvate in an EI- and HPr-dependent reaction, and a phosphorelay system on histidine residues finally leads to phosphoryl transfer to DhaL and dihydroxyacetone.</text>
</comment>
<evidence type="ECO:0000256" key="7">
    <source>
        <dbReference type="ARBA" id="ARBA00046577"/>
    </source>
</evidence>
<comment type="caution">
    <text evidence="10">The sequence shown here is derived from an EMBL/GenBank/DDBJ whole genome shotgun (WGS) entry which is preliminary data.</text>
</comment>
<dbReference type="EC" id="2.7.1.121" evidence="4"/>
<evidence type="ECO:0000256" key="4">
    <source>
        <dbReference type="ARBA" id="ARBA00012095"/>
    </source>
</evidence>
<dbReference type="CDD" id="cd00367">
    <property type="entry name" value="PTS-HPr_like"/>
    <property type="match status" value="1"/>
</dbReference>